<feature type="non-terminal residue" evidence="1">
    <location>
        <position position="34"/>
    </location>
</feature>
<sequence>TQKLHVDDVANTFTVYPSLTGSISEAARRLHVHL</sequence>
<proteinExistence type="predicted"/>
<protein>
    <submittedName>
        <fullName evidence="1">NAD(P)H-quinone dehydrogenase</fullName>
    </submittedName>
</protein>
<comment type="caution">
    <text evidence="1">The sequence shown here is derived from an EMBL/GenBank/DDBJ whole genome shotgun (WGS) entry which is preliminary data.</text>
</comment>
<keyword evidence="2" id="KW-1185">Reference proteome</keyword>
<feature type="non-terminal residue" evidence="1">
    <location>
        <position position="1"/>
    </location>
</feature>
<evidence type="ECO:0000313" key="2">
    <source>
        <dbReference type="Proteomes" id="UP000523795"/>
    </source>
</evidence>
<organism evidence="1 2">
    <name type="scientific">Arthrobacter deserti</name>
    <dbReference type="NCBI Taxonomy" id="1742687"/>
    <lineage>
        <taxon>Bacteria</taxon>
        <taxon>Bacillati</taxon>
        <taxon>Actinomycetota</taxon>
        <taxon>Actinomycetes</taxon>
        <taxon>Micrococcales</taxon>
        <taxon>Micrococcaceae</taxon>
        <taxon>Arthrobacter</taxon>
    </lineage>
</organism>
<evidence type="ECO:0000313" key="1">
    <source>
        <dbReference type="EMBL" id="NKX51534.1"/>
    </source>
</evidence>
<gene>
    <name evidence="1" type="ORF">HER39_13345</name>
</gene>
<name>A0ABX1JQF7_9MICC</name>
<reference evidence="1 2" key="1">
    <citation type="submission" date="2020-04" db="EMBL/GenBank/DDBJ databases">
        <authorList>
            <person name="Liu S."/>
        </authorList>
    </citation>
    <scope>NUCLEOTIDE SEQUENCE [LARGE SCALE GENOMIC DNA]</scope>
    <source>
        <strain evidence="1 2">CGMCC 1.15091</strain>
    </source>
</reference>
<dbReference type="Proteomes" id="UP000523795">
    <property type="component" value="Unassembled WGS sequence"/>
</dbReference>
<dbReference type="EMBL" id="JAAZSR010000248">
    <property type="protein sequence ID" value="NKX51534.1"/>
    <property type="molecule type" value="Genomic_DNA"/>
</dbReference>
<accession>A0ABX1JQF7</accession>